<protein>
    <submittedName>
        <fullName evidence="4">MaoC family dehydratase</fullName>
    </submittedName>
</protein>
<dbReference type="Pfam" id="PF01575">
    <property type="entry name" value="MaoC_dehydratas"/>
    <property type="match status" value="1"/>
</dbReference>
<dbReference type="Gene3D" id="3.10.129.10">
    <property type="entry name" value="Hotdog Thioesterase"/>
    <property type="match status" value="1"/>
</dbReference>
<dbReference type="PANTHER" id="PTHR43437:SF3">
    <property type="entry name" value="HYDROXYACYL-THIOESTER DEHYDRATASE TYPE 2, MITOCHONDRIAL"/>
    <property type="match status" value="1"/>
</dbReference>
<sequence length="145" mass="16247">MAHMTLLNERSYDEVKIGDTAEITKTITETDVVNYAGIIADFNPLHVNKEYAERSMFGQRVVHGMLVASFFSTIVGVCIPGVNALYLSQEAKFIKPTFIGDTITAKAEVIEKIDEKKRIILKTEIYNQKDELVVTGKAITMLMED</sequence>
<keyword evidence="5" id="KW-1185">Reference proteome</keyword>
<dbReference type="InterPro" id="IPR029069">
    <property type="entry name" value="HotDog_dom_sf"/>
</dbReference>
<dbReference type="CDD" id="cd03449">
    <property type="entry name" value="R_hydratase"/>
    <property type="match status" value="1"/>
</dbReference>
<feature type="transmembrane region" description="Helical" evidence="2">
    <location>
        <begin position="61"/>
        <end position="86"/>
    </location>
</feature>
<keyword evidence="2" id="KW-0812">Transmembrane</keyword>
<gene>
    <name evidence="4" type="ORF">NSA23_10045</name>
</gene>
<dbReference type="RefSeq" id="WP_050069914.1">
    <property type="nucleotide sequence ID" value="NZ_CABKTM010000075.1"/>
</dbReference>
<accession>A0A9X2MIQ7</accession>
<dbReference type="PANTHER" id="PTHR43437">
    <property type="entry name" value="HYDROXYACYL-THIOESTER DEHYDRATASE TYPE 2, MITOCHONDRIAL-RELATED"/>
    <property type="match status" value="1"/>
</dbReference>
<dbReference type="Proteomes" id="UP001142078">
    <property type="component" value="Unassembled WGS sequence"/>
</dbReference>
<dbReference type="InterPro" id="IPR050965">
    <property type="entry name" value="UPF0336/Enoyl-CoA_hydratase"/>
</dbReference>
<evidence type="ECO:0000313" key="5">
    <source>
        <dbReference type="Proteomes" id="UP001142078"/>
    </source>
</evidence>
<dbReference type="AlphaFoldDB" id="A0A9X2MIQ7"/>
<proteinExistence type="predicted"/>
<organism evidence="4 5">
    <name type="scientific">Anaerosalibacter massiliensis</name>
    <dbReference type="NCBI Taxonomy" id="1347392"/>
    <lineage>
        <taxon>Bacteria</taxon>
        <taxon>Bacillati</taxon>
        <taxon>Bacillota</taxon>
        <taxon>Tissierellia</taxon>
        <taxon>Tissierellales</taxon>
        <taxon>Sporanaerobacteraceae</taxon>
        <taxon>Anaerosalibacter</taxon>
    </lineage>
</organism>
<evidence type="ECO:0000256" key="2">
    <source>
        <dbReference type="SAM" id="Phobius"/>
    </source>
</evidence>
<dbReference type="GO" id="GO:0006633">
    <property type="term" value="P:fatty acid biosynthetic process"/>
    <property type="evidence" value="ECO:0007669"/>
    <property type="project" value="TreeGrafter"/>
</dbReference>
<keyword evidence="2" id="KW-0472">Membrane</keyword>
<evidence type="ECO:0000256" key="1">
    <source>
        <dbReference type="ARBA" id="ARBA00023239"/>
    </source>
</evidence>
<dbReference type="GO" id="GO:0019171">
    <property type="term" value="F:(3R)-hydroxyacyl-[acyl-carrier-protein] dehydratase activity"/>
    <property type="evidence" value="ECO:0007669"/>
    <property type="project" value="TreeGrafter"/>
</dbReference>
<reference evidence="4" key="1">
    <citation type="submission" date="2022-07" db="EMBL/GenBank/DDBJ databases">
        <title>Enhanced cultured diversity of the mouse gut microbiota enables custom-made synthetic communities.</title>
        <authorList>
            <person name="Afrizal A."/>
        </authorList>
    </citation>
    <scope>NUCLEOTIDE SEQUENCE</scope>
    <source>
        <strain evidence="4">DSM 29482</strain>
    </source>
</reference>
<feature type="domain" description="MaoC-like" evidence="3">
    <location>
        <begin position="21"/>
        <end position="119"/>
    </location>
</feature>
<comment type="caution">
    <text evidence="4">The sequence shown here is derived from an EMBL/GenBank/DDBJ whole genome shotgun (WGS) entry which is preliminary data.</text>
</comment>
<dbReference type="SUPFAM" id="SSF54637">
    <property type="entry name" value="Thioesterase/thiol ester dehydrase-isomerase"/>
    <property type="match status" value="1"/>
</dbReference>
<name>A0A9X2MIQ7_9FIRM</name>
<keyword evidence="2" id="KW-1133">Transmembrane helix</keyword>
<evidence type="ECO:0000313" key="4">
    <source>
        <dbReference type="EMBL" id="MCR2044454.1"/>
    </source>
</evidence>
<dbReference type="FunFam" id="3.10.129.10:FF:000042">
    <property type="entry name" value="MaoC domain protein dehydratase"/>
    <property type="match status" value="1"/>
</dbReference>
<keyword evidence="1" id="KW-0456">Lyase</keyword>
<dbReference type="InterPro" id="IPR002539">
    <property type="entry name" value="MaoC-like_dom"/>
</dbReference>
<dbReference type="OrthoDB" id="9801625at2"/>
<evidence type="ECO:0000259" key="3">
    <source>
        <dbReference type="Pfam" id="PF01575"/>
    </source>
</evidence>
<dbReference type="EMBL" id="JANJZL010000006">
    <property type="protein sequence ID" value="MCR2044454.1"/>
    <property type="molecule type" value="Genomic_DNA"/>
</dbReference>